<gene>
    <name evidence="1" type="ORF">AVEN_267851_1</name>
    <name evidence="2" type="ORF">AVEN_268759_1</name>
</gene>
<name>A0A4Y2G0V8_ARAVE</name>
<protein>
    <submittedName>
        <fullName evidence="2">Uncharacterized protein</fullName>
    </submittedName>
</protein>
<comment type="caution">
    <text evidence="2">The sequence shown here is derived from an EMBL/GenBank/DDBJ whole genome shotgun (WGS) entry which is preliminary data.</text>
</comment>
<feature type="non-terminal residue" evidence="2">
    <location>
        <position position="42"/>
    </location>
</feature>
<evidence type="ECO:0000313" key="2">
    <source>
        <dbReference type="EMBL" id="GBM46971.1"/>
    </source>
</evidence>
<keyword evidence="3" id="KW-1185">Reference proteome</keyword>
<reference evidence="2 3" key="1">
    <citation type="journal article" date="2019" name="Sci. Rep.">
        <title>Orb-weaving spider Araneus ventricosus genome elucidates the spidroin gene catalogue.</title>
        <authorList>
            <person name="Kono N."/>
            <person name="Nakamura H."/>
            <person name="Ohtoshi R."/>
            <person name="Moran D.A.P."/>
            <person name="Shinohara A."/>
            <person name="Yoshida Y."/>
            <person name="Fujiwara M."/>
            <person name="Mori M."/>
            <person name="Tomita M."/>
            <person name="Arakawa K."/>
        </authorList>
    </citation>
    <scope>NUCLEOTIDE SEQUENCE [LARGE SCALE GENOMIC DNA]</scope>
</reference>
<accession>A0A4Y2G0V8</accession>
<sequence length="42" mass="4922">MQEAKLADYWWKIEWSELDFFDANHTGSSLSFSKSHSRSTPT</sequence>
<evidence type="ECO:0000313" key="1">
    <source>
        <dbReference type="EMBL" id="GBM46967.1"/>
    </source>
</evidence>
<organism evidence="2 3">
    <name type="scientific">Araneus ventricosus</name>
    <name type="common">Orbweaver spider</name>
    <name type="synonym">Epeira ventricosa</name>
    <dbReference type="NCBI Taxonomy" id="182803"/>
    <lineage>
        <taxon>Eukaryota</taxon>
        <taxon>Metazoa</taxon>
        <taxon>Ecdysozoa</taxon>
        <taxon>Arthropoda</taxon>
        <taxon>Chelicerata</taxon>
        <taxon>Arachnida</taxon>
        <taxon>Araneae</taxon>
        <taxon>Araneomorphae</taxon>
        <taxon>Entelegynae</taxon>
        <taxon>Araneoidea</taxon>
        <taxon>Araneidae</taxon>
        <taxon>Araneus</taxon>
    </lineage>
</organism>
<evidence type="ECO:0000313" key="3">
    <source>
        <dbReference type="Proteomes" id="UP000499080"/>
    </source>
</evidence>
<dbReference type="Proteomes" id="UP000499080">
    <property type="component" value="Unassembled WGS sequence"/>
</dbReference>
<proteinExistence type="predicted"/>
<dbReference type="EMBL" id="BGPR01252649">
    <property type="protein sequence ID" value="GBM46971.1"/>
    <property type="molecule type" value="Genomic_DNA"/>
</dbReference>
<dbReference type="EMBL" id="BGPR01252648">
    <property type="protein sequence ID" value="GBM46967.1"/>
    <property type="molecule type" value="Genomic_DNA"/>
</dbReference>
<dbReference type="OrthoDB" id="6510100at2759"/>
<dbReference type="AlphaFoldDB" id="A0A4Y2G0V8"/>